<dbReference type="GO" id="GO:0046890">
    <property type="term" value="P:regulation of lipid biosynthetic process"/>
    <property type="evidence" value="ECO:0007669"/>
    <property type="project" value="UniProtKB-UniRule"/>
</dbReference>
<dbReference type="OrthoDB" id="507476at2"/>
<dbReference type="InterPro" id="IPR041166">
    <property type="entry name" value="Rubredoxin_2"/>
</dbReference>
<evidence type="ECO:0000313" key="6">
    <source>
        <dbReference type="Proteomes" id="UP000243924"/>
    </source>
</evidence>
<keyword evidence="2" id="KW-0472">Membrane</keyword>
<comment type="subcellular location">
    <subcellularLocation>
        <location evidence="2">Cell inner membrane</location>
        <topology evidence="2">Single-pass membrane protein</topology>
        <orientation evidence="2">Cytoplasmic side</orientation>
    </subcellularLocation>
</comment>
<dbReference type="GO" id="GO:0009898">
    <property type="term" value="C:cytoplasmic side of plasma membrane"/>
    <property type="evidence" value="ECO:0007669"/>
    <property type="project" value="UniProtKB-UniRule"/>
</dbReference>
<comment type="function">
    <text evidence="2">Modulates cellular lipopolysaccharide (LPS) levels by regulating LpxC, which is involved in lipid A biosynthesis. May act by modulating the proteolytic activity of FtsH towards LpxC. May also coordinate assembly of proteins involved in LPS synthesis at the plasma membrane.</text>
</comment>
<dbReference type="EMBL" id="LT629787">
    <property type="protein sequence ID" value="SDU14736.1"/>
    <property type="molecule type" value="Genomic_DNA"/>
</dbReference>
<keyword evidence="6" id="KW-1185">Reference proteome</keyword>
<feature type="binding site" evidence="2">
    <location>
        <position position="371"/>
    </location>
    <ligand>
        <name>Fe cation</name>
        <dbReference type="ChEBI" id="CHEBI:24875"/>
    </ligand>
</feature>
<evidence type="ECO:0000256" key="2">
    <source>
        <dbReference type="HAMAP-Rule" id="MF_00994"/>
    </source>
</evidence>
<dbReference type="HAMAP" id="MF_00994">
    <property type="entry name" value="LPS_assembly_LapB"/>
    <property type="match status" value="1"/>
</dbReference>
<sequence length="395" mass="45030">MQHLLFLGLFLLALIIGWYLGRREAIKVGVMLQPHGSAIDKQYFIGLNYLLNEQPDEAIETFIRALEVNPETVETHIAIGKLFCQRGDVERAIKVHQNLLARPNLSRQQADSVQLELARDYLVVGLDQRAERLLQELINARSPLRADAMTELVKVHERGHDWAEAIHIGLLLVREQPEFAIPLAHYYCEQARVPLQRGEWPMARRLLMQALKVDRHCVRAMLLLAELEHQAERPVDCSRWLQRLVAEGADFVPQALSLARWCKDNGNLDFLAYLDRVLAASDQPPVAVVLAKASELRQHDEGEALRFVQTYARRQPSLGLLRYLMTLPLTDSTARDLEHQVVADLVADWRPYRCQSCGFAARELHWQCPTCHHWSSMRPVQNGHLPGGSAISQEI</sequence>
<accession>A0A1H2G511</accession>
<organism evidence="5 6">
    <name type="scientific">Halopseudomonas salegens</name>
    <dbReference type="NCBI Taxonomy" id="1434072"/>
    <lineage>
        <taxon>Bacteria</taxon>
        <taxon>Pseudomonadati</taxon>
        <taxon>Pseudomonadota</taxon>
        <taxon>Gammaproteobacteria</taxon>
        <taxon>Pseudomonadales</taxon>
        <taxon>Pseudomonadaceae</taxon>
        <taxon>Halopseudomonas</taxon>
    </lineage>
</organism>
<name>A0A1H2G511_9GAMM</name>
<dbReference type="Pfam" id="PF13432">
    <property type="entry name" value="TPR_16"/>
    <property type="match status" value="2"/>
</dbReference>
<dbReference type="Proteomes" id="UP000243924">
    <property type="component" value="Chromosome I"/>
</dbReference>
<keyword evidence="1 2" id="KW-0479">Metal-binding</keyword>
<dbReference type="SMART" id="SM00028">
    <property type="entry name" value="TPR"/>
    <property type="match status" value="3"/>
</dbReference>
<dbReference type="GO" id="GO:0008653">
    <property type="term" value="P:lipopolysaccharide metabolic process"/>
    <property type="evidence" value="ECO:0007669"/>
    <property type="project" value="InterPro"/>
</dbReference>
<protein>
    <recommendedName>
        <fullName evidence="2">Lipopolysaccharide assembly protein B</fullName>
    </recommendedName>
</protein>
<proteinExistence type="inferred from homology"/>
<evidence type="ECO:0000259" key="4">
    <source>
        <dbReference type="Pfam" id="PF18073"/>
    </source>
</evidence>
<evidence type="ECO:0000313" key="5">
    <source>
        <dbReference type="EMBL" id="SDU14736.1"/>
    </source>
</evidence>
<dbReference type="Gene3D" id="1.25.40.10">
    <property type="entry name" value="Tetratricopeptide repeat domain"/>
    <property type="match status" value="1"/>
</dbReference>
<keyword evidence="2" id="KW-1133">Transmembrane helix</keyword>
<dbReference type="Pfam" id="PF18073">
    <property type="entry name" value="Zn_ribbon_LapB"/>
    <property type="match status" value="1"/>
</dbReference>
<feature type="repeat" description="TPR" evidence="3">
    <location>
        <begin position="39"/>
        <end position="72"/>
    </location>
</feature>
<dbReference type="AlphaFoldDB" id="A0A1H2G511"/>
<evidence type="ECO:0000256" key="3">
    <source>
        <dbReference type="PROSITE-ProRule" id="PRU00339"/>
    </source>
</evidence>
<feature type="binding site" evidence="2">
    <location>
        <position position="357"/>
    </location>
    <ligand>
        <name>Fe cation</name>
        <dbReference type="ChEBI" id="CHEBI:24875"/>
    </ligand>
</feature>
<dbReference type="InterPro" id="IPR030865">
    <property type="entry name" value="LapB"/>
</dbReference>
<keyword evidence="2" id="KW-1003">Cell membrane</keyword>
<keyword evidence="2" id="KW-0408">Iron</keyword>
<feature type="topological domain" description="Cytoplasmic" evidence="2">
    <location>
        <begin position="22"/>
        <end position="395"/>
    </location>
</feature>
<comment type="similarity">
    <text evidence="2">Belongs to the LapB family.</text>
</comment>
<dbReference type="InterPro" id="IPR011990">
    <property type="entry name" value="TPR-like_helical_dom_sf"/>
</dbReference>
<keyword evidence="2" id="KW-0677">Repeat</keyword>
<dbReference type="GO" id="GO:0005506">
    <property type="term" value="F:iron ion binding"/>
    <property type="evidence" value="ECO:0007669"/>
    <property type="project" value="UniProtKB-UniRule"/>
</dbReference>
<dbReference type="RefSeq" id="WP_092386579.1">
    <property type="nucleotide sequence ID" value="NZ_LT629787.1"/>
</dbReference>
<reference evidence="6" key="1">
    <citation type="submission" date="2016-10" db="EMBL/GenBank/DDBJ databases">
        <authorList>
            <person name="Varghese N."/>
            <person name="Submissions S."/>
        </authorList>
    </citation>
    <scope>NUCLEOTIDE SEQUENCE [LARGE SCALE GENOMIC DNA]</scope>
    <source>
        <strain evidence="6">CECT 8338</strain>
    </source>
</reference>
<feature type="binding site" evidence="2">
    <location>
        <position position="354"/>
    </location>
    <ligand>
        <name>Fe cation</name>
        <dbReference type="ChEBI" id="CHEBI:24875"/>
    </ligand>
</feature>
<keyword evidence="2 3" id="KW-0802">TPR repeat</keyword>
<keyword evidence="2" id="KW-0997">Cell inner membrane</keyword>
<dbReference type="InterPro" id="IPR019734">
    <property type="entry name" value="TPR_rpt"/>
</dbReference>
<dbReference type="STRING" id="1434072.SAMN05216210_2049"/>
<evidence type="ECO:0000256" key="1">
    <source>
        <dbReference type="ARBA" id="ARBA00022723"/>
    </source>
</evidence>
<dbReference type="PROSITE" id="PS50005">
    <property type="entry name" value="TPR"/>
    <property type="match status" value="1"/>
</dbReference>
<dbReference type="SUPFAM" id="SSF48452">
    <property type="entry name" value="TPR-like"/>
    <property type="match status" value="1"/>
</dbReference>
<keyword evidence="2" id="KW-0812">Transmembrane</keyword>
<feature type="domain" description="LapB rubredoxin metal binding" evidence="4">
    <location>
        <begin position="352"/>
        <end position="379"/>
    </location>
</feature>
<feature type="binding site" evidence="2">
    <location>
        <position position="368"/>
    </location>
    <ligand>
        <name>Fe cation</name>
        <dbReference type="ChEBI" id="CHEBI:24875"/>
    </ligand>
</feature>
<gene>
    <name evidence="2" type="primary">lapB</name>
    <name evidence="5" type="ORF">SAMN05216210_2049</name>
</gene>